<dbReference type="GO" id="GO:0019843">
    <property type="term" value="F:rRNA binding"/>
    <property type="evidence" value="ECO:0007669"/>
    <property type="project" value="UniProtKB-UniRule"/>
</dbReference>
<dbReference type="Pfam" id="PF20297">
    <property type="entry name" value="MSSS"/>
    <property type="match status" value="1"/>
</dbReference>
<dbReference type="SUPFAM" id="SSF52540">
    <property type="entry name" value="P-loop containing nucleoside triphosphate hydrolases"/>
    <property type="match status" value="1"/>
</dbReference>
<dbReference type="InterPro" id="IPR005747">
    <property type="entry name" value="MutS2"/>
</dbReference>
<dbReference type="GO" id="GO:0016887">
    <property type="term" value="F:ATP hydrolysis activity"/>
    <property type="evidence" value="ECO:0007669"/>
    <property type="project" value="InterPro"/>
</dbReference>
<proteinExistence type="inferred from homology"/>
<dbReference type="GO" id="GO:0043023">
    <property type="term" value="F:ribosomal large subunit binding"/>
    <property type="evidence" value="ECO:0007669"/>
    <property type="project" value="UniProtKB-UniRule"/>
</dbReference>
<dbReference type="InterPro" id="IPR000432">
    <property type="entry name" value="DNA_mismatch_repair_MutS_C"/>
</dbReference>
<dbReference type="PANTHER" id="PTHR48466">
    <property type="entry name" value="OS10G0509000 PROTEIN-RELATED"/>
    <property type="match status" value="1"/>
</dbReference>
<reference evidence="12 13" key="1">
    <citation type="submission" date="2018-11" db="EMBL/GenBank/DDBJ databases">
        <title>Genomic Encyclopedia of Type Strains, Phase IV (KMG-IV): sequencing the most valuable type-strain genomes for metagenomic binning, comparative biology and taxonomic classification.</title>
        <authorList>
            <person name="Goeker M."/>
        </authorList>
    </citation>
    <scope>NUCLEOTIDE SEQUENCE [LARGE SCALE GENOMIC DNA]</scope>
    <source>
        <strain evidence="12 13">DSM 29158</strain>
    </source>
</reference>
<keyword evidence="10" id="KW-0175">Coiled coil</keyword>
<keyword evidence="6 9" id="KW-0067">ATP-binding</keyword>
<dbReference type="PROSITE" id="PS50828">
    <property type="entry name" value="SMR"/>
    <property type="match status" value="1"/>
</dbReference>
<evidence type="ECO:0000256" key="8">
    <source>
        <dbReference type="ARBA" id="ARBA00023125"/>
    </source>
</evidence>
<keyword evidence="4 9" id="KW-0255">Endonuclease</keyword>
<dbReference type="Gene3D" id="1.10.1420.10">
    <property type="match status" value="2"/>
</dbReference>
<keyword evidence="7 9" id="KW-0694">RNA-binding</keyword>
<dbReference type="SMART" id="SM00463">
    <property type="entry name" value="SMR"/>
    <property type="match status" value="1"/>
</dbReference>
<dbReference type="InterPro" id="IPR036187">
    <property type="entry name" value="DNA_mismatch_repair_MutS_sf"/>
</dbReference>
<dbReference type="InterPro" id="IPR046893">
    <property type="entry name" value="MSSS"/>
</dbReference>
<name>A0A3N5CJ64_9BACL</name>
<dbReference type="Gene3D" id="3.40.50.300">
    <property type="entry name" value="P-loop containing nucleotide triphosphate hydrolases"/>
    <property type="match status" value="1"/>
</dbReference>
<keyword evidence="5 9" id="KW-0378">Hydrolase</keyword>
<dbReference type="GO" id="GO:0006298">
    <property type="term" value="P:mismatch repair"/>
    <property type="evidence" value="ECO:0007669"/>
    <property type="project" value="InterPro"/>
</dbReference>
<comment type="similarity">
    <text evidence="9">Belongs to the DNA mismatch repair MutS family. MutS2 subfamily.</text>
</comment>
<dbReference type="FunFam" id="3.30.1370.110:FF:000004">
    <property type="entry name" value="Endonuclease MutS2"/>
    <property type="match status" value="1"/>
</dbReference>
<gene>
    <name evidence="9" type="primary">mutS2</name>
    <name evidence="9" type="synonym">rqcU</name>
    <name evidence="12" type="ORF">EDD62_0384</name>
</gene>
<dbReference type="GO" id="GO:0045910">
    <property type="term" value="P:negative regulation of DNA recombination"/>
    <property type="evidence" value="ECO:0007669"/>
    <property type="project" value="InterPro"/>
</dbReference>
<keyword evidence="1 9" id="KW-0540">Nuclease</keyword>
<evidence type="ECO:0000256" key="7">
    <source>
        <dbReference type="ARBA" id="ARBA00022884"/>
    </source>
</evidence>
<dbReference type="InterPro" id="IPR007696">
    <property type="entry name" value="DNA_mismatch_repair_MutS_core"/>
</dbReference>
<comment type="caution">
    <text evidence="12">The sequence shown here is derived from an EMBL/GenBank/DDBJ whole genome shotgun (WGS) entry which is preliminary data.</text>
</comment>
<dbReference type="SMART" id="SM00534">
    <property type="entry name" value="MUTSac"/>
    <property type="match status" value="1"/>
</dbReference>
<evidence type="ECO:0000313" key="12">
    <source>
        <dbReference type="EMBL" id="RPF57751.1"/>
    </source>
</evidence>
<dbReference type="GO" id="GO:0004519">
    <property type="term" value="F:endonuclease activity"/>
    <property type="evidence" value="ECO:0007669"/>
    <property type="project" value="UniProtKB-UniRule"/>
</dbReference>
<feature type="coiled-coil region" evidence="10">
    <location>
        <begin position="547"/>
        <end position="626"/>
    </location>
</feature>
<accession>A0A3N5CJ64</accession>
<dbReference type="AlphaFoldDB" id="A0A3N5CJ64"/>
<dbReference type="EC" id="3.1.-.-" evidence="9"/>
<dbReference type="GO" id="GO:0005524">
    <property type="term" value="F:ATP binding"/>
    <property type="evidence" value="ECO:0007669"/>
    <property type="project" value="UniProtKB-UniRule"/>
</dbReference>
<dbReference type="GO" id="GO:0072344">
    <property type="term" value="P:rescue of stalled ribosome"/>
    <property type="evidence" value="ECO:0007669"/>
    <property type="project" value="UniProtKB-UniRule"/>
</dbReference>
<evidence type="ECO:0000256" key="4">
    <source>
        <dbReference type="ARBA" id="ARBA00022759"/>
    </source>
</evidence>
<keyword evidence="2 9" id="KW-0699">rRNA-binding</keyword>
<dbReference type="PANTHER" id="PTHR48466:SF2">
    <property type="entry name" value="OS10G0509000 PROTEIN"/>
    <property type="match status" value="1"/>
</dbReference>
<organism evidence="12 13">
    <name type="scientific">Abyssicoccus albus</name>
    <dbReference type="NCBI Taxonomy" id="1817405"/>
    <lineage>
        <taxon>Bacteria</taxon>
        <taxon>Bacillati</taxon>
        <taxon>Bacillota</taxon>
        <taxon>Bacilli</taxon>
        <taxon>Bacillales</taxon>
        <taxon>Abyssicoccaceae</taxon>
    </lineage>
</organism>
<comment type="subunit">
    <text evidence="9">Homodimer. Binds to stalled ribosomes, contacting rRNA.</text>
</comment>
<comment type="function">
    <text evidence="9">Acts as a ribosome collision sensor, splitting the ribosome into its 2 subunits. Detects stalled/collided 70S ribosomes which it binds and splits by an ATP-hydrolysis driven conformational change. Acts upstream of the ribosome quality control system (RQC), a ribosome-associated complex that mediates the extraction of incompletely synthesized nascent chains from stalled ribosomes and their subsequent degradation. Probably generates substrates for RQC.</text>
</comment>
<dbReference type="PIRSF" id="PIRSF005814">
    <property type="entry name" value="MutS_YshD"/>
    <property type="match status" value="1"/>
</dbReference>
<keyword evidence="13" id="KW-1185">Reference proteome</keyword>
<dbReference type="Gene3D" id="3.30.1370.110">
    <property type="match status" value="1"/>
</dbReference>
<feature type="domain" description="Smr" evidence="11">
    <location>
        <begin position="715"/>
        <end position="790"/>
    </location>
</feature>
<comment type="function">
    <text evidence="9">Endonuclease that is involved in the suppression of homologous recombination and thus may have a key role in the control of bacterial genetic diversity.</text>
</comment>
<dbReference type="InterPro" id="IPR045076">
    <property type="entry name" value="MutS"/>
</dbReference>
<dbReference type="InterPro" id="IPR002625">
    <property type="entry name" value="Smr_dom"/>
</dbReference>
<dbReference type="GO" id="GO:0140664">
    <property type="term" value="F:ATP-dependent DNA damage sensor activity"/>
    <property type="evidence" value="ECO:0007669"/>
    <property type="project" value="InterPro"/>
</dbReference>
<dbReference type="InterPro" id="IPR027417">
    <property type="entry name" value="P-loop_NTPase"/>
</dbReference>
<dbReference type="FunFam" id="3.40.50.300:FF:000830">
    <property type="entry name" value="Endonuclease MutS2"/>
    <property type="match status" value="1"/>
</dbReference>
<feature type="binding site" evidence="9">
    <location>
        <begin position="338"/>
        <end position="345"/>
    </location>
    <ligand>
        <name>ATP</name>
        <dbReference type="ChEBI" id="CHEBI:30616"/>
    </ligand>
</feature>
<evidence type="ECO:0000256" key="6">
    <source>
        <dbReference type="ARBA" id="ARBA00022840"/>
    </source>
</evidence>
<dbReference type="HAMAP" id="MF_00092">
    <property type="entry name" value="MutS2"/>
    <property type="match status" value="1"/>
</dbReference>
<sequence>MNRVLNKETLKTLEFHKIVQSIDQYTSSELGQSLLQQMKPSTDPTEIEEKISELNEFVELMRLNYSFHIQGIYKIKPYVQRAYIGSMLSPNELNEIKSHALVAKRMHKQLQQMIKDDVDIPIIASKFKYYPEIHDLLSALKSSIDQDIILDSASSELGRLRNSLKKEQARVKDTLQSMIRNQTTQKKLSESIVTVRNERYCIPVKSEHRHDFGGIVHDESASGQTVYVEPKAIVNMNNNIRQIEHHIKQEEDRILYELSSKVAEHKYALDFLEDIMGHLDFLISKARYCTSIQATKPTISETNRIFLPSAKHPLIDPSKVVRNTITKEDEHQAIVITGPNTGGKTVTLKTIGLLIIMHQSGLFIPTLDGAELPIYRQLFSDIGDEQSIEQSLSTFSSHMVNIVNMLNNADHETLLLFDELSAGTDPTEGAALAMSIIDYALGLGSTIIATTHYPELKVYGYNEPRVVNASVEFDVESLKPTYKLLLGVPGKSNAFLISKRLGLKDEIIDHAKSQIGQNDQQVNNMIDSLEHHASIAERQYSESTLLYKEAKEMHQTLQSEFDQFKRSKEKMLDEAKREANEIIKSAKKESKQIISDLRTLREIGASDIKDHELIEMQNELDQLKQQDIDIIKQKKHKAKETSKPRPLKIGDTVNVLTYGQKGEVIDIPNDEEVAVQMGIIKMKVKKEDVEKIKASKQPQVKVHTTKNHDRVKNELDLRGARYEEAIQQVDQYLDQALLSAYNEVYIIHGKGTGALQKGISEFLKTHRSVKSFRGGRPNEGGFGVTVVELK</sequence>
<dbReference type="NCBIfam" id="TIGR01069">
    <property type="entry name" value="mutS2"/>
    <property type="match status" value="1"/>
</dbReference>
<evidence type="ECO:0000256" key="5">
    <source>
        <dbReference type="ARBA" id="ARBA00022801"/>
    </source>
</evidence>
<dbReference type="InterPro" id="IPR036063">
    <property type="entry name" value="Smr_dom_sf"/>
</dbReference>
<dbReference type="Pfam" id="PF01713">
    <property type="entry name" value="Smr"/>
    <property type="match status" value="1"/>
</dbReference>
<keyword evidence="3 9" id="KW-0547">Nucleotide-binding</keyword>
<dbReference type="SUPFAM" id="SSF160443">
    <property type="entry name" value="SMR domain-like"/>
    <property type="match status" value="1"/>
</dbReference>
<evidence type="ECO:0000259" key="11">
    <source>
        <dbReference type="PROSITE" id="PS50828"/>
    </source>
</evidence>
<evidence type="ECO:0000256" key="10">
    <source>
        <dbReference type="SAM" id="Coils"/>
    </source>
</evidence>
<protein>
    <recommendedName>
        <fullName evidence="9">Endonuclease MutS2</fullName>
        <ecNumber evidence="9">3.1.-.-</ecNumber>
    </recommendedName>
    <alternativeName>
        <fullName evidence="9">Ribosome-associated protein quality control-upstream factor</fullName>
        <shortName evidence="9">RQC-upstream factor</shortName>
        <shortName evidence="9">RqcU</shortName>
        <ecNumber evidence="9">3.6.4.-</ecNumber>
    </alternativeName>
</protein>
<keyword evidence="8 9" id="KW-0238">DNA-binding</keyword>
<dbReference type="Proteomes" id="UP000277108">
    <property type="component" value="Unassembled WGS sequence"/>
</dbReference>
<evidence type="ECO:0000256" key="3">
    <source>
        <dbReference type="ARBA" id="ARBA00022741"/>
    </source>
</evidence>
<dbReference type="EC" id="3.6.4.-" evidence="9"/>
<dbReference type="SMART" id="SM00533">
    <property type="entry name" value="MUTSd"/>
    <property type="match status" value="1"/>
</dbReference>
<evidence type="ECO:0000256" key="9">
    <source>
        <dbReference type="HAMAP-Rule" id="MF_00092"/>
    </source>
</evidence>
<dbReference type="GO" id="GO:0030983">
    <property type="term" value="F:mismatched DNA binding"/>
    <property type="evidence" value="ECO:0007669"/>
    <property type="project" value="InterPro"/>
</dbReference>
<dbReference type="Pfam" id="PF00488">
    <property type="entry name" value="MutS_V"/>
    <property type="match status" value="1"/>
</dbReference>
<dbReference type="SUPFAM" id="SSF48334">
    <property type="entry name" value="DNA repair protein MutS, domain III"/>
    <property type="match status" value="1"/>
</dbReference>
<dbReference type="EMBL" id="RKRK01000002">
    <property type="protein sequence ID" value="RPF57751.1"/>
    <property type="molecule type" value="Genomic_DNA"/>
</dbReference>
<evidence type="ECO:0000256" key="1">
    <source>
        <dbReference type="ARBA" id="ARBA00022722"/>
    </source>
</evidence>
<evidence type="ECO:0000256" key="2">
    <source>
        <dbReference type="ARBA" id="ARBA00022730"/>
    </source>
</evidence>
<evidence type="ECO:0000313" key="13">
    <source>
        <dbReference type="Proteomes" id="UP000277108"/>
    </source>
</evidence>